<accession>A0ABR0ATI1</accession>
<keyword evidence="2" id="KW-1185">Reference proteome</keyword>
<evidence type="ECO:0000313" key="2">
    <source>
        <dbReference type="Proteomes" id="UP001234178"/>
    </source>
</evidence>
<reference evidence="1 2" key="1">
    <citation type="journal article" date="2023" name="Nucleic Acids Res.">
        <title>The hologenome of Daphnia magna reveals possible DNA methylation and microbiome-mediated evolution of the host genome.</title>
        <authorList>
            <person name="Chaturvedi A."/>
            <person name="Li X."/>
            <person name="Dhandapani V."/>
            <person name="Marshall H."/>
            <person name="Kissane S."/>
            <person name="Cuenca-Cambronero M."/>
            <person name="Asole G."/>
            <person name="Calvet F."/>
            <person name="Ruiz-Romero M."/>
            <person name="Marangio P."/>
            <person name="Guigo R."/>
            <person name="Rago D."/>
            <person name="Mirbahai L."/>
            <person name="Eastwood N."/>
            <person name="Colbourne J.K."/>
            <person name="Zhou J."/>
            <person name="Mallon E."/>
            <person name="Orsini L."/>
        </authorList>
    </citation>
    <scope>NUCLEOTIDE SEQUENCE [LARGE SCALE GENOMIC DNA]</scope>
    <source>
        <strain evidence="1">LRV0_1</strain>
    </source>
</reference>
<sequence length="129" mass="14245">MNARGMIRPDSLMYLTKALLISCWVFVALLSPAQWLDSEGQAGSSSLWNRAKFAASLLCPDRNLNRVLVTCLDLCMCHLSMPVLDLRCSRRIASCSPVESRLHISLVATRFKDSFTASWSALSLPGIPT</sequence>
<protein>
    <recommendedName>
        <fullName evidence="3">Secreted protein</fullName>
    </recommendedName>
</protein>
<name>A0ABR0ATI1_9CRUS</name>
<gene>
    <name evidence="1" type="ORF">OUZ56_017698</name>
</gene>
<proteinExistence type="predicted"/>
<evidence type="ECO:0000313" key="1">
    <source>
        <dbReference type="EMBL" id="KAK4028418.1"/>
    </source>
</evidence>
<dbReference type="Proteomes" id="UP001234178">
    <property type="component" value="Unassembled WGS sequence"/>
</dbReference>
<evidence type="ECO:0008006" key="3">
    <source>
        <dbReference type="Google" id="ProtNLM"/>
    </source>
</evidence>
<dbReference type="EMBL" id="JAOYFB010000038">
    <property type="protein sequence ID" value="KAK4028418.1"/>
    <property type="molecule type" value="Genomic_DNA"/>
</dbReference>
<organism evidence="1 2">
    <name type="scientific">Daphnia magna</name>
    <dbReference type="NCBI Taxonomy" id="35525"/>
    <lineage>
        <taxon>Eukaryota</taxon>
        <taxon>Metazoa</taxon>
        <taxon>Ecdysozoa</taxon>
        <taxon>Arthropoda</taxon>
        <taxon>Crustacea</taxon>
        <taxon>Branchiopoda</taxon>
        <taxon>Diplostraca</taxon>
        <taxon>Cladocera</taxon>
        <taxon>Anomopoda</taxon>
        <taxon>Daphniidae</taxon>
        <taxon>Daphnia</taxon>
    </lineage>
</organism>
<comment type="caution">
    <text evidence="1">The sequence shown here is derived from an EMBL/GenBank/DDBJ whole genome shotgun (WGS) entry which is preliminary data.</text>
</comment>